<dbReference type="Proteomes" id="UP001187531">
    <property type="component" value="Unassembled WGS sequence"/>
</dbReference>
<proteinExistence type="predicted"/>
<dbReference type="AlphaFoldDB" id="A0AA88I7L4"/>
<reference evidence="1" key="1">
    <citation type="submission" date="2023-07" db="EMBL/GenBank/DDBJ databases">
        <title>Chromosome-level genome assembly of Artemia franciscana.</title>
        <authorList>
            <person name="Jo E."/>
        </authorList>
    </citation>
    <scope>NUCLEOTIDE SEQUENCE</scope>
    <source>
        <tissue evidence="1">Whole body</tissue>
    </source>
</reference>
<evidence type="ECO:0008006" key="3">
    <source>
        <dbReference type="Google" id="ProtNLM"/>
    </source>
</evidence>
<protein>
    <recommendedName>
        <fullName evidence="3">HAT C-terminal dimerisation domain-containing protein</fullName>
    </recommendedName>
</protein>
<comment type="caution">
    <text evidence="1">The sequence shown here is derived from an EMBL/GenBank/DDBJ whole genome shotgun (WGS) entry which is preliminary data.</text>
</comment>
<sequence length="190" mass="21503">MDQDTPADLAFCMMMEKEYKGYLPLFTDGSKVDEMKQKDKAIFYVNVRKHFIAGIRRIFNKCPLTKDGFLEALRCLSPIKIKDSRSIEDIAVVAGEITIWVNLDVTQAEWLLLREETGPHVDITRIVHCWSLYFGLVNVRGDSKYPELTKLIKAVLTLSHGSADIKRGFSRSGRILGEDQALMSQHVPGA</sequence>
<name>A0AA88I7L4_ARTSF</name>
<accession>A0AA88I7L4</accession>
<evidence type="ECO:0000313" key="2">
    <source>
        <dbReference type="Proteomes" id="UP001187531"/>
    </source>
</evidence>
<dbReference type="EMBL" id="JAVRJZ010000008">
    <property type="protein sequence ID" value="KAK2719806.1"/>
    <property type="molecule type" value="Genomic_DNA"/>
</dbReference>
<keyword evidence="2" id="KW-1185">Reference proteome</keyword>
<gene>
    <name evidence="1" type="ORF">QYM36_005321</name>
</gene>
<evidence type="ECO:0000313" key="1">
    <source>
        <dbReference type="EMBL" id="KAK2719806.1"/>
    </source>
</evidence>
<organism evidence="1 2">
    <name type="scientific">Artemia franciscana</name>
    <name type="common">Brine shrimp</name>
    <name type="synonym">Artemia sanfranciscana</name>
    <dbReference type="NCBI Taxonomy" id="6661"/>
    <lineage>
        <taxon>Eukaryota</taxon>
        <taxon>Metazoa</taxon>
        <taxon>Ecdysozoa</taxon>
        <taxon>Arthropoda</taxon>
        <taxon>Crustacea</taxon>
        <taxon>Branchiopoda</taxon>
        <taxon>Anostraca</taxon>
        <taxon>Artemiidae</taxon>
        <taxon>Artemia</taxon>
    </lineage>
</organism>